<feature type="transmembrane region" description="Helical" evidence="1">
    <location>
        <begin position="85"/>
        <end position="105"/>
    </location>
</feature>
<feature type="transmembrane region" description="Helical" evidence="1">
    <location>
        <begin position="458"/>
        <end position="479"/>
    </location>
</feature>
<protein>
    <submittedName>
        <fullName evidence="2">MFS transporter</fullName>
    </submittedName>
</protein>
<keyword evidence="1" id="KW-0472">Membrane</keyword>
<dbReference type="GO" id="GO:0008643">
    <property type="term" value="P:carbohydrate transport"/>
    <property type="evidence" value="ECO:0007669"/>
    <property type="project" value="InterPro"/>
</dbReference>
<dbReference type="PANTHER" id="PTHR11328:SF24">
    <property type="entry name" value="MAJOR FACILITATOR SUPERFAMILY (MFS) PROFILE DOMAIN-CONTAINING PROTEIN"/>
    <property type="match status" value="1"/>
</dbReference>
<feature type="transmembrane region" description="Helical" evidence="1">
    <location>
        <begin position="257"/>
        <end position="278"/>
    </location>
</feature>
<proteinExistence type="predicted"/>
<feature type="transmembrane region" description="Helical" evidence="1">
    <location>
        <begin position="199"/>
        <end position="223"/>
    </location>
</feature>
<accession>A0A9D1UFZ9</accession>
<evidence type="ECO:0000313" key="2">
    <source>
        <dbReference type="EMBL" id="HIW85978.1"/>
    </source>
</evidence>
<feature type="transmembrane region" description="Helical" evidence="1">
    <location>
        <begin position="117"/>
        <end position="137"/>
    </location>
</feature>
<name>A0A9D1UFZ9_9FIRM</name>
<dbReference type="GO" id="GO:0005886">
    <property type="term" value="C:plasma membrane"/>
    <property type="evidence" value="ECO:0007669"/>
    <property type="project" value="TreeGrafter"/>
</dbReference>
<dbReference type="InterPro" id="IPR039672">
    <property type="entry name" value="MFS_2"/>
</dbReference>
<dbReference type="InterPro" id="IPR036259">
    <property type="entry name" value="MFS_trans_sf"/>
</dbReference>
<evidence type="ECO:0000256" key="1">
    <source>
        <dbReference type="SAM" id="Phobius"/>
    </source>
</evidence>
<sequence length="516" mass="56849">MESRKLKTYTPKERNMYLAGMFGQNMIYNIVATGLVSYYLQYVIYIPVAAIGVIVTIARVWDAINDPMMGTIVDRTKSKWGKCRPYLIFAPPIIGLITILCFVNGNYVQADTGLERGIIIAWAAISYILWGMSFTVGDIPLWGITSLMTEDQNQRSQLLGLARMAAGVGAIGVLVVQIAQVVSSLFTSKGYELDTANKYGWIITVVVLTVISTLLFELAGIGTRERVHSSEKRRTMKENFKIMWTCKPFRQILISGILRSPIQLLMLIAMSFITYYYANGDFMNLFKDGINWLMLLNIAIIAVGVFAGQFIAMAVTPILSKKFENKTIYNAYSIGGAVPFFLLIVVYLIADGDLTTIGGVIVAGILLLFASFAMGGINVMQSVMIADCVDYEEYHTGIRPDGIFFSGQSFITKLAGGIAALIQSAAYAAVGFSDTNIAKMNEDLANGASFVTYNDGKYAMIMFFLISVPIAIGMILSALPTLKYALSDKEHERILNELIERRATQEEASENGSKEN</sequence>
<evidence type="ECO:0000313" key="3">
    <source>
        <dbReference type="Proteomes" id="UP000824205"/>
    </source>
</evidence>
<organism evidence="2 3">
    <name type="scientific">Candidatus Eubacterium faecipullorum</name>
    <dbReference type="NCBI Taxonomy" id="2838571"/>
    <lineage>
        <taxon>Bacteria</taxon>
        <taxon>Bacillati</taxon>
        <taxon>Bacillota</taxon>
        <taxon>Clostridia</taxon>
        <taxon>Eubacteriales</taxon>
        <taxon>Eubacteriaceae</taxon>
        <taxon>Eubacterium</taxon>
    </lineage>
</organism>
<reference evidence="2" key="2">
    <citation type="submission" date="2021-04" db="EMBL/GenBank/DDBJ databases">
        <authorList>
            <person name="Gilroy R."/>
        </authorList>
    </citation>
    <scope>NUCLEOTIDE SEQUENCE</scope>
    <source>
        <strain evidence="2">421</strain>
    </source>
</reference>
<dbReference type="Proteomes" id="UP000824205">
    <property type="component" value="Unassembled WGS sequence"/>
</dbReference>
<keyword evidence="1" id="KW-1133">Transmembrane helix</keyword>
<dbReference type="GO" id="GO:0015293">
    <property type="term" value="F:symporter activity"/>
    <property type="evidence" value="ECO:0007669"/>
    <property type="project" value="InterPro"/>
</dbReference>
<reference evidence="2" key="1">
    <citation type="journal article" date="2021" name="PeerJ">
        <title>Extensive microbial diversity within the chicken gut microbiome revealed by metagenomics and culture.</title>
        <authorList>
            <person name="Gilroy R."/>
            <person name="Ravi A."/>
            <person name="Getino M."/>
            <person name="Pursley I."/>
            <person name="Horton D.L."/>
            <person name="Alikhan N.F."/>
            <person name="Baker D."/>
            <person name="Gharbi K."/>
            <person name="Hall N."/>
            <person name="Watson M."/>
            <person name="Adriaenssens E.M."/>
            <person name="Foster-Nyarko E."/>
            <person name="Jarju S."/>
            <person name="Secka A."/>
            <person name="Antonio M."/>
            <person name="Oren A."/>
            <person name="Chaudhuri R.R."/>
            <person name="La Ragione R."/>
            <person name="Hildebrand F."/>
            <person name="Pallen M.J."/>
        </authorList>
    </citation>
    <scope>NUCLEOTIDE SEQUENCE</scope>
    <source>
        <strain evidence="2">421</strain>
    </source>
</reference>
<dbReference type="Gene3D" id="1.20.1250.20">
    <property type="entry name" value="MFS general substrate transporter like domains"/>
    <property type="match status" value="1"/>
</dbReference>
<feature type="transmembrane region" description="Helical" evidence="1">
    <location>
        <begin position="327"/>
        <end position="350"/>
    </location>
</feature>
<feature type="transmembrane region" description="Helical" evidence="1">
    <location>
        <begin position="356"/>
        <end position="377"/>
    </location>
</feature>
<feature type="transmembrane region" description="Helical" evidence="1">
    <location>
        <begin position="16"/>
        <end position="36"/>
    </location>
</feature>
<keyword evidence="1" id="KW-0812">Transmembrane</keyword>
<comment type="caution">
    <text evidence="2">The sequence shown here is derived from an EMBL/GenBank/DDBJ whole genome shotgun (WGS) entry which is preliminary data.</text>
</comment>
<gene>
    <name evidence="2" type="ORF">IAA48_05725</name>
</gene>
<feature type="transmembrane region" description="Helical" evidence="1">
    <location>
        <begin position="42"/>
        <end position="64"/>
    </location>
</feature>
<feature type="transmembrane region" description="Helical" evidence="1">
    <location>
        <begin position="158"/>
        <end position="179"/>
    </location>
</feature>
<feature type="transmembrane region" description="Helical" evidence="1">
    <location>
        <begin position="290"/>
        <end position="315"/>
    </location>
</feature>
<dbReference type="EMBL" id="DXGE01000024">
    <property type="protein sequence ID" value="HIW85978.1"/>
    <property type="molecule type" value="Genomic_DNA"/>
</dbReference>
<dbReference type="AlphaFoldDB" id="A0A9D1UFZ9"/>
<dbReference type="PANTHER" id="PTHR11328">
    <property type="entry name" value="MAJOR FACILITATOR SUPERFAMILY DOMAIN-CONTAINING PROTEIN"/>
    <property type="match status" value="1"/>
</dbReference>
<feature type="transmembrane region" description="Helical" evidence="1">
    <location>
        <begin position="410"/>
        <end position="430"/>
    </location>
</feature>
<dbReference type="Pfam" id="PF13347">
    <property type="entry name" value="MFS_2"/>
    <property type="match status" value="1"/>
</dbReference>
<dbReference type="SUPFAM" id="SSF103473">
    <property type="entry name" value="MFS general substrate transporter"/>
    <property type="match status" value="1"/>
</dbReference>